<feature type="compositionally biased region" description="Basic and acidic residues" evidence="1">
    <location>
        <begin position="883"/>
        <end position="894"/>
    </location>
</feature>
<organism evidence="2 3">
    <name type="scientific">Microthyrium microscopicum</name>
    <dbReference type="NCBI Taxonomy" id="703497"/>
    <lineage>
        <taxon>Eukaryota</taxon>
        <taxon>Fungi</taxon>
        <taxon>Dikarya</taxon>
        <taxon>Ascomycota</taxon>
        <taxon>Pezizomycotina</taxon>
        <taxon>Dothideomycetes</taxon>
        <taxon>Dothideomycetes incertae sedis</taxon>
        <taxon>Microthyriales</taxon>
        <taxon>Microthyriaceae</taxon>
        <taxon>Microthyrium</taxon>
    </lineage>
</organism>
<protein>
    <submittedName>
        <fullName evidence="2">Uncharacterized protein</fullName>
    </submittedName>
</protein>
<feature type="region of interest" description="Disordered" evidence="1">
    <location>
        <begin position="930"/>
        <end position="1015"/>
    </location>
</feature>
<feature type="compositionally biased region" description="Basic and acidic residues" evidence="1">
    <location>
        <begin position="831"/>
        <end position="840"/>
    </location>
</feature>
<feature type="compositionally biased region" description="Polar residues" evidence="1">
    <location>
        <begin position="961"/>
        <end position="983"/>
    </location>
</feature>
<sequence>MAAQLPSANQTPTLSNQQNVDSAHNLPLSAGRASERSHKNSRSCAYRELNTGIECGCQKFWRTGNDYSQCACGHHECFHSASPSQAEPSNASSSLPSDINAALLERLGQLSQILAKLVPSGDAATNIEADHPGLNITAQQRVGGSEFVAQTISRAAANQSPVPGQYITQSTISTSYQPRLPSACQVPEQLLAPTNHLQVQNSDGQPISSTADARVTGLGLWLNDVAAASEMDAIPGSTQGQRDNSSTRSSELYRALQVLNAPIGSVPSDIPSTKPQSLVTGAETSQKNQLLPAIDVGNRWSTPIFDDLLQSATELATPSIDGRTPDLNIPAAVFRQSSENNAQLVKQPSPRLMRPPAGPRNFNGGQNTVSRSVVSSSSQILSPPALLSHDVQSLRDLANHVQSLRKFLSNHGSHIRGLGDRLDAMERTSIFSQIPRDQDTIDKLEMIETRILEIEGKVEDIQASGSYDHSESQVGPTHKRHDQLLENGSDGSSPSSNSGISSALILAGDANAVKGRIDSLDERVTGLEKALPPSLSRPYEMEVVFIPWGRELRGLWVAAQDTLGSRATPSALAQDTEEWTVAEGLRSSSRASASLRSGADSGWSSQAIHEWADHADAWLVPRACGIKSVIYHRLRSRGFVKTVELTKSGAREIQQSIAKAFEDVLAAVTNHSSKIDDTDAMEEIEESLWGLNAPFIPLRKIHRSSRLRFLAKSEMVTPTVWTSEFLSSSVLMHAAGGLKRLFITHKEAYQQPSDSDYPSWTWQQLRQLPKPSLEDSQEEEGNARETCWADHSVLDAPPLSVNTSFASNASSGSQRPQANDKSHSQNNDLPVGEHEPKVKSESNSGFESEALLISKDKGPITPITDQNYSTQDAIRSILQQPSEWHEPSSEDDIHPPSTPHPNPANFQTPYNASQHSRYNFRRHTRTLSNPLEAAAPIQPTSSNPRATTRLSQRAPAKRITRSFSTPSNPLINTLPTFVHSSPNLPRRPTAGSSGNKRRRVDRSVSAEEYMSSKARRSRSASIVTFAARGGTGSKKGKRSVTPVGPYLTPYSGNFASGYFVAGSVRDEGGESEWEGVVDDEHEHDTGTKKHTTVADDMNLEDEDILMNTDDEDEDEEEEVSPFMDDAGFE</sequence>
<feature type="region of interest" description="Disordered" evidence="1">
    <location>
        <begin position="1069"/>
        <end position="1129"/>
    </location>
</feature>
<proteinExistence type="predicted"/>
<feature type="compositionally biased region" description="Polar residues" evidence="1">
    <location>
        <begin position="938"/>
        <end position="951"/>
    </location>
</feature>
<feature type="region of interest" description="Disordered" evidence="1">
    <location>
        <begin position="882"/>
        <end position="911"/>
    </location>
</feature>
<gene>
    <name evidence="2" type="ORF">BT63DRAFT_91524</name>
</gene>
<dbReference type="OrthoDB" id="5427134at2759"/>
<dbReference type="EMBL" id="MU004242">
    <property type="protein sequence ID" value="KAF2664531.1"/>
    <property type="molecule type" value="Genomic_DNA"/>
</dbReference>
<accession>A0A6A6TYX9</accession>
<feature type="compositionally biased region" description="Basic and acidic residues" evidence="1">
    <location>
        <begin position="1078"/>
        <end position="1087"/>
    </location>
</feature>
<name>A0A6A6TYX9_9PEZI</name>
<reference evidence="2" key="1">
    <citation type="journal article" date="2020" name="Stud. Mycol.">
        <title>101 Dothideomycetes genomes: a test case for predicting lifestyles and emergence of pathogens.</title>
        <authorList>
            <person name="Haridas S."/>
            <person name="Albert R."/>
            <person name="Binder M."/>
            <person name="Bloem J."/>
            <person name="Labutti K."/>
            <person name="Salamov A."/>
            <person name="Andreopoulos B."/>
            <person name="Baker S."/>
            <person name="Barry K."/>
            <person name="Bills G."/>
            <person name="Bluhm B."/>
            <person name="Cannon C."/>
            <person name="Castanera R."/>
            <person name="Culley D."/>
            <person name="Daum C."/>
            <person name="Ezra D."/>
            <person name="Gonzalez J."/>
            <person name="Henrissat B."/>
            <person name="Kuo A."/>
            <person name="Liang C."/>
            <person name="Lipzen A."/>
            <person name="Lutzoni F."/>
            <person name="Magnuson J."/>
            <person name="Mondo S."/>
            <person name="Nolan M."/>
            <person name="Ohm R."/>
            <person name="Pangilinan J."/>
            <person name="Park H.-J."/>
            <person name="Ramirez L."/>
            <person name="Alfaro M."/>
            <person name="Sun H."/>
            <person name="Tritt A."/>
            <person name="Yoshinaga Y."/>
            <person name="Zwiers L.-H."/>
            <person name="Turgeon B."/>
            <person name="Goodwin S."/>
            <person name="Spatafora J."/>
            <person name="Crous P."/>
            <person name="Grigoriev I."/>
        </authorList>
    </citation>
    <scope>NUCLEOTIDE SEQUENCE</scope>
    <source>
        <strain evidence="2">CBS 115976</strain>
    </source>
</reference>
<feature type="compositionally biased region" description="Low complexity" evidence="1">
    <location>
        <begin position="488"/>
        <end position="500"/>
    </location>
</feature>
<evidence type="ECO:0000313" key="3">
    <source>
        <dbReference type="Proteomes" id="UP000799302"/>
    </source>
</evidence>
<feature type="compositionally biased region" description="Polar residues" evidence="1">
    <location>
        <begin position="800"/>
        <end position="817"/>
    </location>
</feature>
<dbReference type="Proteomes" id="UP000799302">
    <property type="component" value="Unassembled WGS sequence"/>
</dbReference>
<evidence type="ECO:0000256" key="1">
    <source>
        <dbReference type="SAM" id="MobiDB-lite"/>
    </source>
</evidence>
<feature type="compositionally biased region" description="Polar residues" evidence="1">
    <location>
        <begin position="464"/>
        <end position="475"/>
    </location>
</feature>
<evidence type="ECO:0000313" key="2">
    <source>
        <dbReference type="EMBL" id="KAF2664531.1"/>
    </source>
</evidence>
<dbReference type="AlphaFoldDB" id="A0A6A6TYX9"/>
<feature type="region of interest" description="Disordered" evidence="1">
    <location>
        <begin position="464"/>
        <end position="500"/>
    </location>
</feature>
<keyword evidence="3" id="KW-1185">Reference proteome</keyword>
<feature type="region of interest" description="Disordered" evidence="1">
    <location>
        <begin position="799"/>
        <end position="846"/>
    </location>
</feature>
<feature type="compositionally biased region" description="Acidic residues" evidence="1">
    <location>
        <begin position="1097"/>
        <end position="1119"/>
    </location>
</feature>
<feature type="region of interest" description="Disordered" evidence="1">
    <location>
        <begin position="1"/>
        <end position="21"/>
    </location>
</feature>